<dbReference type="EMBL" id="JBHSKX010000002">
    <property type="protein sequence ID" value="MFC5367605.1"/>
    <property type="molecule type" value="Genomic_DNA"/>
</dbReference>
<dbReference type="InterPro" id="IPR007152">
    <property type="entry name" value="DUF354"/>
</dbReference>
<evidence type="ECO:0000313" key="2">
    <source>
        <dbReference type="Proteomes" id="UP001596201"/>
    </source>
</evidence>
<dbReference type="PANTHER" id="PTHR39662">
    <property type="entry name" value="DUF354 DOMAIN-CONTAINING PROTEIN-RELATED"/>
    <property type="match status" value="1"/>
</dbReference>
<protein>
    <submittedName>
        <fullName evidence="1">DUF354 domain-containing protein</fullName>
    </submittedName>
</protein>
<sequence length="355" mass="38696">MQALVTVQHPAHVHFFRHAIGELEDRGHEVHVAALDKDVALSLLDAYDIDHTVLGTRSGSLVQVALSQATIEARLVQLARRLDPDVITAIGGLTAAHVGAALGIRSVVFTDTEHARLSNRLTFPFADEVWTPDCYWHDEGADHHRYPGFHELAYLHPDRFTPDPAVLERRGVDPDERFVVLRLTGWDAVHDIGDSGLDGLPGLVRQLESRGASVYVTAEGELPDALADRELTVEPSEIHHLLAYADLFVGESPTMATESAVLGTPAVYVHSQPLGYTDELADYGLLWGFHGDDRNARGAERALELLDAADTTDWDAHREQLLAAKVDTTDVVVERLLGDVGATGTARTATARADD</sequence>
<reference evidence="1 2" key="1">
    <citation type="journal article" date="2019" name="Int. J. Syst. Evol. Microbiol.">
        <title>The Global Catalogue of Microorganisms (GCM) 10K type strain sequencing project: providing services to taxonomists for standard genome sequencing and annotation.</title>
        <authorList>
            <consortium name="The Broad Institute Genomics Platform"/>
            <consortium name="The Broad Institute Genome Sequencing Center for Infectious Disease"/>
            <person name="Wu L."/>
            <person name="Ma J."/>
        </authorList>
    </citation>
    <scope>NUCLEOTIDE SEQUENCE [LARGE SCALE GENOMIC DNA]</scope>
    <source>
        <strain evidence="1 2">CGMCC 1.12237</strain>
    </source>
</reference>
<dbReference type="AlphaFoldDB" id="A0ABD5RCB1"/>
<dbReference type="PANTHER" id="PTHR39662:SF1">
    <property type="entry name" value="DUF354 DOMAIN-CONTAINING PROTEIN"/>
    <property type="match status" value="1"/>
</dbReference>
<dbReference type="SUPFAM" id="SSF53756">
    <property type="entry name" value="UDP-Glycosyltransferase/glycogen phosphorylase"/>
    <property type="match status" value="1"/>
</dbReference>
<name>A0ABD5RCB1_9EURY</name>
<comment type="caution">
    <text evidence="1">The sequence shown here is derived from an EMBL/GenBank/DDBJ whole genome shotgun (WGS) entry which is preliminary data.</text>
</comment>
<dbReference type="Proteomes" id="UP001596201">
    <property type="component" value="Unassembled WGS sequence"/>
</dbReference>
<gene>
    <name evidence="1" type="ORF">ACFPJ5_11725</name>
</gene>
<proteinExistence type="predicted"/>
<accession>A0ABD5RCB1</accession>
<keyword evidence="2" id="KW-1185">Reference proteome</keyword>
<dbReference type="RefSeq" id="WP_227229853.1">
    <property type="nucleotide sequence ID" value="NZ_JAJCVJ010000002.1"/>
</dbReference>
<evidence type="ECO:0000313" key="1">
    <source>
        <dbReference type="EMBL" id="MFC5367605.1"/>
    </source>
</evidence>
<dbReference type="PIRSF" id="PIRSF005357">
    <property type="entry name" value="UCP005357"/>
    <property type="match status" value="1"/>
</dbReference>
<organism evidence="1 2">
    <name type="scientific">Salinirubrum litoreum</name>
    <dbReference type="NCBI Taxonomy" id="1126234"/>
    <lineage>
        <taxon>Archaea</taxon>
        <taxon>Methanobacteriati</taxon>
        <taxon>Methanobacteriota</taxon>
        <taxon>Stenosarchaea group</taxon>
        <taxon>Halobacteria</taxon>
        <taxon>Halobacteriales</taxon>
        <taxon>Haloferacaceae</taxon>
        <taxon>Salinirubrum</taxon>
    </lineage>
</organism>
<dbReference type="Pfam" id="PF04007">
    <property type="entry name" value="DUF354"/>
    <property type="match status" value="1"/>
</dbReference>